<feature type="domain" description="Rad50/SbcC-type AAA" evidence="5">
    <location>
        <begin position="6"/>
        <end position="162"/>
    </location>
</feature>
<organism evidence="6 7">
    <name type="scientific">Amycolatopsis panacis</name>
    <dbReference type="NCBI Taxonomy" id="2340917"/>
    <lineage>
        <taxon>Bacteria</taxon>
        <taxon>Bacillati</taxon>
        <taxon>Actinomycetota</taxon>
        <taxon>Actinomycetes</taxon>
        <taxon>Pseudonocardiales</taxon>
        <taxon>Pseudonocardiaceae</taxon>
        <taxon>Amycolatopsis</taxon>
    </lineage>
</organism>
<dbReference type="RefSeq" id="WP_120026993.1">
    <property type="nucleotide sequence ID" value="NZ_QZFV01000153.1"/>
</dbReference>
<comment type="similarity">
    <text evidence="1">Belongs to the SMC family. SbcC subfamily.</text>
</comment>
<evidence type="ECO:0000256" key="4">
    <source>
        <dbReference type="SAM" id="Coils"/>
    </source>
</evidence>
<gene>
    <name evidence="6" type="ORF">D5S19_31540</name>
</gene>
<comment type="subunit">
    <text evidence="2">Heterodimer of SbcC and SbcD.</text>
</comment>
<dbReference type="InterPro" id="IPR038729">
    <property type="entry name" value="Rad50/SbcC_AAA"/>
</dbReference>
<protein>
    <recommendedName>
        <fullName evidence="3">Nuclease SbcCD subunit C</fullName>
    </recommendedName>
</protein>
<evidence type="ECO:0000259" key="5">
    <source>
        <dbReference type="Pfam" id="PF13476"/>
    </source>
</evidence>
<keyword evidence="7" id="KW-1185">Reference proteome</keyword>
<name>A0A419HJI1_9PSEU</name>
<dbReference type="Gene3D" id="3.40.50.300">
    <property type="entry name" value="P-loop containing nucleotide triphosphate hydrolases"/>
    <property type="match status" value="1"/>
</dbReference>
<evidence type="ECO:0000256" key="1">
    <source>
        <dbReference type="ARBA" id="ARBA00006930"/>
    </source>
</evidence>
<dbReference type="SUPFAM" id="SSF52540">
    <property type="entry name" value="P-loop containing nucleoside triphosphate hydrolases"/>
    <property type="match status" value="1"/>
</dbReference>
<comment type="caution">
    <text evidence="6">The sequence shown here is derived from an EMBL/GenBank/DDBJ whole genome shotgun (WGS) entry which is preliminary data.</text>
</comment>
<evidence type="ECO:0000313" key="7">
    <source>
        <dbReference type="Proteomes" id="UP000285112"/>
    </source>
</evidence>
<reference evidence="6 7" key="1">
    <citation type="submission" date="2018-09" db="EMBL/GenBank/DDBJ databases">
        <title>YIM PH 21725 draft genome.</title>
        <authorList>
            <person name="Miao C."/>
        </authorList>
    </citation>
    <scope>NUCLEOTIDE SEQUENCE [LARGE SCALE GENOMIC DNA]</scope>
    <source>
        <strain evidence="7">YIM PH21725</strain>
    </source>
</reference>
<proteinExistence type="inferred from homology"/>
<evidence type="ECO:0000313" key="6">
    <source>
        <dbReference type="EMBL" id="RJQ75955.1"/>
    </source>
</evidence>
<feature type="coiled-coil region" evidence="4">
    <location>
        <begin position="522"/>
        <end position="549"/>
    </location>
</feature>
<sequence length="979" mass="102725">MKPIELSLTGFRSYPSPATVDFTGRNLAAAVGDTGAGKSSLLDAITYALFRKSSWDAKEPRQLIADRAQAMSVSLTFLHNGHRWRVDRTMHATNANAGRHHLTNLDTGEEVDSAGAVDARIKAVLQMGYDTFLRVGLLPQGKFDQLLTAAAKERTARLRELFGADALETIREGAVLRHSSLSGLLAEAKGKRSGMPEDPAGAAEVAGAAAKAAEERVERLDSAIETVSALQKLVSEATAAAAAADNAARFLAEKAVPDAESVLDALEPVAADISARRGLLNSRATAAAARDGVLTSQIEEIEDRGEGHDELVTAAAVVAKLPGQAGEHRAERDRLVAEKAELAAETKAITAVAADVTQRTELAKPLTKASEAAVDVSKRLQAKGVDVRTHLAEATAAAQQVARTALAHRTAVSAVDLAQQAVAPLDEEVRGAEAEVEAAEQHLDALKLRDRAASVAAELHAGDDCPVCRRALPAGFEPAAGAGEADLSAAKELVRKARVNAKSADRALADARGAVTTAETAASGHAKDHRKAEENLQRATEKVLKVHVEFASLAVEAEESFDAQAASAMLTEATTALATHSDDSTLDPSKLVEPVSAALARCEHAAATRADRLRTEAIEATAALDVERKALSGRKEIHAKAVKTAKAASVRHSRAVDRMTEDIDALPARIRQVLPGKAIDVGAEVAAEVAGTIAAGLAEIKDLLAEQKSVRTEQNTVLKLQRALDQEAGKAVDEPLTRLRHRLDGWADAAVQAAAQLPDADGNRLPEAPAEPGITEIRTFATALSAVTGALRSELTKVGAAHSVRAAEAAAGLRAQAAVLTDVEGVDPACCLTDSSHLHPLVAARAKAETEAANQRKLQGRAQDLVKPAADLDFAIRAGQARLAALDVLRRELVEAKFLGHLTGLNTRALLGIASDLLGQLTDLRFGFAGSFEIVSRNSGVVHAANRLSGGEKFLASLALALAPYFAHGGRWGDRGFRS</sequence>
<evidence type="ECO:0000256" key="2">
    <source>
        <dbReference type="ARBA" id="ARBA00011322"/>
    </source>
</evidence>
<dbReference type="GO" id="GO:0016887">
    <property type="term" value="F:ATP hydrolysis activity"/>
    <property type="evidence" value="ECO:0007669"/>
    <property type="project" value="InterPro"/>
</dbReference>
<dbReference type="EMBL" id="QZFV01000153">
    <property type="protein sequence ID" value="RJQ75955.1"/>
    <property type="molecule type" value="Genomic_DNA"/>
</dbReference>
<dbReference type="AlphaFoldDB" id="A0A419HJI1"/>
<dbReference type="OrthoDB" id="9795626at2"/>
<evidence type="ECO:0000256" key="3">
    <source>
        <dbReference type="ARBA" id="ARBA00013368"/>
    </source>
</evidence>
<dbReference type="PANTHER" id="PTHR32114">
    <property type="entry name" value="ABC TRANSPORTER ABCH.3"/>
    <property type="match status" value="1"/>
</dbReference>
<dbReference type="Proteomes" id="UP000285112">
    <property type="component" value="Unassembled WGS sequence"/>
</dbReference>
<dbReference type="InterPro" id="IPR027417">
    <property type="entry name" value="P-loop_NTPase"/>
</dbReference>
<dbReference type="GO" id="GO:0006302">
    <property type="term" value="P:double-strand break repair"/>
    <property type="evidence" value="ECO:0007669"/>
    <property type="project" value="InterPro"/>
</dbReference>
<dbReference type="Pfam" id="PF13476">
    <property type="entry name" value="AAA_23"/>
    <property type="match status" value="1"/>
</dbReference>
<accession>A0A419HJI1</accession>
<keyword evidence="4" id="KW-0175">Coiled coil</keyword>
<dbReference type="PANTHER" id="PTHR32114:SF2">
    <property type="entry name" value="ABC TRANSPORTER ABCH.3"/>
    <property type="match status" value="1"/>
</dbReference>